<dbReference type="AlphaFoldDB" id="A0A081AM78"/>
<reference evidence="1 2" key="1">
    <citation type="submission" date="2013-11" db="EMBL/GenBank/DDBJ databases">
        <title>The Genome Sequence of Phytophthora parasitica P1976.</title>
        <authorList>
            <consortium name="The Broad Institute Genomics Platform"/>
            <person name="Russ C."/>
            <person name="Tyler B."/>
            <person name="Panabieres F."/>
            <person name="Shan W."/>
            <person name="Tripathy S."/>
            <person name="Grunwald N."/>
            <person name="Machado M."/>
            <person name="Johnson C.S."/>
            <person name="Walker B."/>
            <person name="Young S."/>
            <person name="Zeng Q."/>
            <person name="Gargeya S."/>
            <person name="Fitzgerald M."/>
            <person name="Haas B."/>
            <person name="Abouelleil A."/>
            <person name="Allen A.W."/>
            <person name="Alvarado L."/>
            <person name="Arachchi H.M."/>
            <person name="Berlin A.M."/>
            <person name="Chapman S.B."/>
            <person name="Gainer-Dewar J."/>
            <person name="Goldberg J."/>
            <person name="Griggs A."/>
            <person name="Gujja S."/>
            <person name="Hansen M."/>
            <person name="Howarth C."/>
            <person name="Imamovic A."/>
            <person name="Ireland A."/>
            <person name="Larimer J."/>
            <person name="McCowan C."/>
            <person name="Murphy C."/>
            <person name="Pearson M."/>
            <person name="Poon T.W."/>
            <person name="Priest M."/>
            <person name="Roberts A."/>
            <person name="Saif S."/>
            <person name="Shea T."/>
            <person name="Sisk P."/>
            <person name="Sykes S."/>
            <person name="Wortman J."/>
            <person name="Nusbaum C."/>
            <person name="Birren B."/>
        </authorList>
    </citation>
    <scope>NUCLEOTIDE SEQUENCE [LARGE SCALE GENOMIC DNA]</scope>
    <source>
        <strain evidence="1 2">P1976</strain>
    </source>
</reference>
<name>A0A081AM78_PHYNI</name>
<protein>
    <submittedName>
        <fullName evidence="1">Uncharacterized protein</fullName>
    </submittedName>
</protein>
<dbReference type="Proteomes" id="UP000028582">
    <property type="component" value="Unassembled WGS sequence"/>
</dbReference>
<gene>
    <name evidence="1" type="ORF">F444_05408</name>
</gene>
<accession>A0A081AM78</accession>
<comment type="caution">
    <text evidence="1">The sequence shown here is derived from an EMBL/GenBank/DDBJ whole genome shotgun (WGS) entry which is preliminary data.</text>
</comment>
<organism evidence="1 2">
    <name type="scientific">Phytophthora nicotianae P1976</name>
    <dbReference type="NCBI Taxonomy" id="1317066"/>
    <lineage>
        <taxon>Eukaryota</taxon>
        <taxon>Sar</taxon>
        <taxon>Stramenopiles</taxon>
        <taxon>Oomycota</taxon>
        <taxon>Peronosporomycetes</taxon>
        <taxon>Peronosporales</taxon>
        <taxon>Peronosporaceae</taxon>
        <taxon>Phytophthora</taxon>
    </lineage>
</organism>
<proteinExistence type="predicted"/>
<evidence type="ECO:0000313" key="1">
    <source>
        <dbReference type="EMBL" id="ETO79989.1"/>
    </source>
</evidence>
<sequence>MNQIKEDNFGRNSPSDDTIQCTAYISHESHPPPAPDPDNEGFITELDAKSYCYTGATVWISVLFWSMYQSMYAASACTTLSAQTTSAVTNNAPVVVYLRILVSSAKSVGSG</sequence>
<evidence type="ECO:0000313" key="2">
    <source>
        <dbReference type="Proteomes" id="UP000028582"/>
    </source>
</evidence>
<dbReference type="EMBL" id="ANJA01001050">
    <property type="protein sequence ID" value="ETO79989.1"/>
    <property type="molecule type" value="Genomic_DNA"/>
</dbReference>